<feature type="compositionally biased region" description="Polar residues" evidence="4">
    <location>
        <begin position="1512"/>
        <end position="1541"/>
    </location>
</feature>
<feature type="compositionally biased region" description="Polar residues" evidence="4">
    <location>
        <begin position="1825"/>
        <end position="1847"/>
    </location>
</feature>
<evidence type="ECO:0000256" key="4">
    <source>
        <dbReference type="SAM" id="MobiDB-lite"/>
    </source>
</evidence>
<dbReference type="InterPro" id="IPR034085">
    <property type="entry name" value="TOG"/>
</dbReference>
<feature type="domain" description="TOG" evidence="5">
    <location>
        <begin position="946"/>
        <end position="1184"/>
    </location>
</feature>
<dbReference type="InterPro" id="IPR016024">
    <property type="entry name" value="ARM-type_fold"/>
</dbReference>
<dbReference type="GO" id="GO:0007051">
    <property type="term" value="P:spindle organization"/>
    <property type="evidence" value="ECO:0007669"/>
    <property type="project" value="InterPro"/>
</dbReference>
<evidence type="ECO:0000313" key="7">
    <source>
        <dbReference type="Proteomes" id="UP000198406"/>
    </source>
</evidence>
<feature type="region of interest" description="Disordered" evidence="4">
    <location>
        <begin position="375"/>
        <end position="428"/>
    </location>
</feature>
<dbReference type="GO" id="GO:0061863">
    <property type="term" value="F:microtubule plus end polymerase"/>
    <property type="evidence" value="ECO:0007669"/>
    <property type="project" value="InterPro"/>
</dbReference>
<feature type="region of interest" description="Disordered" evidence="4">
    <location>
        <begin position="2640"/>
        <end position="2662"/>
    </location>
</feature>
<dbReference type="Proteomes" id="UP000198406">
    <property type="component" value="Unassembled WGS sequence"/>
</dbReference>
<feature type="domain" description="TOG" evidence="5">
    <location>
        <begin position="1540"/>
        <end position="1806"/>
    </location>
</feature>
<dbReference type="GO" id="GO:0030951">
    <property type="term" value="P:establishment or maintenance of microtubule cytoskeleton polarity"/>
    <property type="evidence" value="ECO:0007669"/>
    <property type="project" value="InterPro"/>
</dbReference>
<feature type="region of interest" description="Disordered" evidence="4">
    <location>
        <begin position="1189"/>
        <end position="1244"/>
    </location>
</feature>
<dbReference type="GO" id="GO:0046785">
    <property type="term" value="P:microtubule polymerization"/>
    <property type="evidence" value="ECO:0007669"/>
    <property type="project" value="InterPro"/>
</dbReference>
<evidence type="ECO:0000256" key="1">
    <source>
        <dbReference type="ARBA" id="ARBA00004245"/>
    </source>
</evidence>
<feature type="compositionally biased region" description="Polar residues" evidence="4">
    <location>
        <begin position="1192"/>
        <end position="1205"/>
    </location>
</feature>
<reference evidence="6 7" key="1">
    <citation type="journal article" date="2015" name="Plant Cell">
        <title>Oil accumulation by the oleaginous diatom Fistulifera solaris as revealed by the genome and transcriptome.</title>
        <authorList>
            <person name="Tanaka T."/>
            <person name="Maeda Y."/>
            <person name="Veluchamy A."/>
            <person name="Tanaka M."/>
            <person name="Abida H."/>
            <person name="Marechal E."/>
            <person name="Bowler C."/>
            <person name="Muto M."/>
            <person name="Sunaga Y."/>
            <person name="Tanaka M."/>
            <person name="Yoshino T."/>
            <person name="Taniguchi T."/>
            <person name="Fukuda Y."/>
            <person name="Nemoto M."/>
            <person name="Matsumoto M."/>
            <person name="Wong P.S."/>
            <person name="Aburatani S."/>
            <person name="Fujibuchi W."/>
        </authorList>
    </citation>
    <scope>NUCLEOTIDE SEQUENCE [LARGE SCALE GENOMIC DNA]</scope>
    <source>
        <strain evidence="6 7">JPCC DA0580</strain>
    </source>
</reference>
<feature type="region of interest" description="Disordered" evidence="4">
    <location>
        <begin position="499"/>
        <end position="540"/>
    </location>
</feature>
<dbReference type="OrthoDB" id="205662at2759"/>
<keyword evidence="3" id="KW-0206">Cytoskeleton</keyword>
<dbReference type="PANTHER" id="PTHR12609">
    <property type="entry name" value="MICROTUBULE ASSOCIATED PROTEIN XMAP215"/>
    <property type="match status" value="1"/>
</dbReference>
<feature type="region of interest" description="Disordered" evidence="4">
    <location>
        <begin position="251"/>
        <end position="305"/>
    </location>
</feature>
<proteinExistence type="predicted"/>
<dbReference type="EMBL" id="BDSP01000289">
    <property type="protein sequence ID" value="GAX29398.1"/>
    <property type="molecule type" value="Genomic_DNA"/>
</dbReference>
<feature type="compositionally biased region" description="Low complexity" evidence="4">
    <location>
        <begin position="109"/>
        <end position="126"/>
    </location>
</feature>
<feature type="compositionally biased region" description="Polar residues" evidence="4">
    <location>
        <begin position="2712"/>
        <end position="2723"/>
    </location>
</feature>
<name>A0A1Z5KTT4_FISSO</name>
<gene>
    <name evidence="6" type="ORF">FisN_16Hh162</name>
</gene>
<dbReference type="GO" id="GO:0005856">
    <property type="term" value="C:cytoskeleton"/>
    <property type="evidence" value="ECO:0007669"/>
    <property type="project" value="UniProtKB-SubCell"/>
</dbReference>
<dbReference type="InterPro" id="IPR048491">
    <property type="entry name" value="XMAP215_CLASP_TOG"/>
</dbReference>
<feature type="compositionally biased region" description="Polar residues" evidence="4">
    <location>
        <begin position="907"/>
        <end position="927"/>
    </location>
</feature>
<dbReference type="Gene3D" id="1.25.10.10">
    <property type="entry name" value="Leucine-rich Repeat Variant"/>
    <property type="match status" value="5"/>
</dbReference>
<feature type="domain" description="TOG" evidence="5">
    <location>
        <begin position="664"/>
        <end position="912"/>
    </location>
</feature>
<evidence type="ECO:0000313" key="6">
    <source>
        <dbReference type="EMBL" id="GAX29398.1"/>
    </source>
</evidence>
<feature type="region of interest" description="Disordered" evidence="4">
    <location>
        <begin position="1512"/>
        <end position="1542"/>
    </location>
</feature>
<comment type="caution">
    <text evidence="6">The sequence shown here is derived from an EMBL/GenBank/DDBJ whole genome shotgun (WGS) entry which is preliminary data.</text>
</comment>
<accession>A0A1Z5KTT4</accession>
<comment type="subcellular location">
    <subcellularLocation>
        <location evidence="1">Cytoplasm</location>
        <location evidence="1">Cytoskeleton</location>
    </subcellularLocation>
</comment>
<dbReference type="SMART" id="SM01349">
    <property type="entry name" value="TOG"/>
    <property type="match status" value="4"/>
</dbReference>
<dbReference type="Pfam" id="PF21041">
    <property type="entry name" value="XMAP215_CLASP_TOG"/>
    <property type="match status" value="1"/>
</dbReference>
<sequence length="2786" mass="299540">MNGEDAALVSDDGGDPGFSRNVSSPGADISHNLTSTPSSTDSKGSAGRPWKSRVKSALGSLRKKRRASREKANSAMAEPSSSEDSEVVETQGGNVDAGDVVKSLDFKLSSASSGSTAGPPSGAFPSDSNLSTERSGDATDPDLLAILREVSLKSSGAGRFDDNEDVGNTASSTDVENSAMRTIIAADLDDIEEETLKSSKTEPVPVSSPRATEAPGYGIKSEFQSTFQGERGGAAEDAELLALLRGVSAKSSGADRFADSSDDVSQMQQSHERAAPSPVSAKSETAIKKTDNLPPWKRRGPAKVTTTTDDVVVVAAPKVKIPAPLEDTSAVKSSLPIESSGFGIKSEFQSTFQGERGGSAEDAELLALLRGVSAKSSGADRFADSSDDVSQMRQSHERAAPSPVSAKSETAIKKSDNLPPWKRRGPAKANTVDAVVVAAPKPKGPAASEGTAEQVSLAVEASGYGIKSEFQSTFQGERGGSAEDAELLALLRGVSAKSSSADRFADSSDDVPQVQPIRRQPAVKKNDNLPPWKRRGPATAVNEDVVAVAAPKAKGSVPSDDTAEQVSLAVESTGYGIKSEFQSTFQGERGGSAEDAGLLALLRGVSSKSSGADRFADSNDAAAEVKENRSQTLPKQESIQKPTPNSDQSHPNTTLKLRLSENSSARNTEQAEDQSLDRGSVKEALESKDWKTRVRAFEYLISNTNGFSASHELFDSDVLLEGLDAMIPRFFEDMQVAVLDKALEFGLLYANYCKGATKPEQARAISSSLLKKNAFASRPSTTSLAHSLVLKLIEVGDTGKSSLDAVVDVMLHEGLISKKPKIVQAVSIILHDVTIHFGFANLPLPSLVEHLPKLLAHTNAVVRENGLKITAEICRGLGSKAAIQNVVDLMKSAQISQLDKLLDEQSHPSPTLTGFRSLGGTSAESTPDSDAVAMLAVRAEELEAERFASRPAVDLISSLNRTEYSVRLQRPKWSEKVAALQMALECGGQKPYKLVQPSSTVNYGPLIADMKGLLSHTHFAVCNNAMQVLCMLAEGVGEKLFPNLRPLLSALFRLSKDKKLTKGVGLCLDSFFGNIVGFTHLLEDDALPASFDEKVEKNALARTSSMEFLGRCVSRGSKAGPRGTLDGDNVTRIASLCTEKLDDSDAAVRKASMNVLQLLIESANPEFCDKLRSFVESLRVSNPRAHKVLSKATETTDTPTVSASETTRKTNKSKPSTLETRNNAPSRDASNAPVTATEAQKVGHKPEAVASNITKSPGLEEALEVAASLNIPLWGDIDENGGIYAGFKSAKWLYRQNSIKGIINYIESGNIDTSALDVETKSSALMFLVKEHTRGFKETNVNILKAIMDLFIAVCEYHEAKERLLGKWVVYDGVDLAIQKISDKKLVGSCKALLTHLCVVASPGSVFNSIVSAVKVAKAPLVHEESLRWVITFYSDFGAFSLNSEVSVLASWAAEELKTTNPKIKKEAQTVLAELVSQLGPRIKVLVMSLIKSPEIKSDLELCFAKVSYDPSSLPTSWPKQSLADRSSSTNGPESKGTSNFDLPKTDLFSLLPPDTVSKLGTLSGKAAWKQRKEALDEVDRALSECGGLVDSGSNQKKKLADLARALKDRLSDTQINLKPVAAKSIGTLLSSVESSVQAKLGRIVYSPLVNAAMIDIKKPMRDACLTALRAGTSLHSTESNGLNIEAVEPLVSAVISEVTESTTRAPGLAEVLEFLCELAATLPNLDESLSSTGQPLGVPFAQVIVECLTSSKTETRSAATRLLEVVLGNRVIGAENFRKAVGKLVPAKQRTVGPLVAKYAGTEGSTPQAHATFGDPSKSRSVPARTSTKLSAAPNQKDFSSRQPQNGIAPMANDRAEVRRHPLQPKTNMMSLPTCKGMVWPEYPEEPQGTSIYLNLKKSWSQILSAKAFAALFPSTGIRKQDEAKDGCEVLQKALQLDREAGYTHVVQQLDFILKWTVFSLCSRETTTGLQTLLMFVKELLAYLVDYKHELSDSEALDFVPYLIDRASNAKGRFGEVLNGIVEFLKKEELLPPKRLGSVVCIAVIERSPHAKARALACQICHDCIETIGLNGCGKKGVVAAAKAFSEEKVAETRLAALNLLEMILAKMNGDIQRLSRICGPALSMKATSELEEKWNKRNFTVTSPSPHPNSHKFTKSADYDENGLNISEDRQSIRDELPSFRLDADPPLATSRDYKGMVTLSETQKVEVGDHSEGTEYYDAKEHSETPGKLDGTAASLRMRLLQIKGKGNCSDQDASISSSLRILPENARSGTAEELSTLKYLLKRKGPLPEHDEDLIASIEALKRIHAALANQSATNGHNSDDGLLLFRESMAAKIDELVDLLTQLIEFSFECGIESVNAKMSIPLLSVCLATLMALFRDNGLAHSVSQDNLTVLIRQTGTALLDDRFGTFSVLDEATASQMVRALNKLAVQAATGAVRQYSFMALLALQQQLSSENSDDAFSSRLSRVILKLFIRVVKAEEVEDVPYHPSRIDMEALVCTMEDGLEKCSNVDSEISGAYSEMVHNLVQSISANKGSAVLLKCLEALDLDSTSSALWRIVQSVESQPQSLESDYIESQRASRDVATLVSALGNAPEGPQREAALNELLAFKNAYGDEELDNHLRQLSSAFRSFIEDQLRQRTSPSKPADHEQGSANMSDRLRSLRSRLKATELALQTNVEDFHSSPDKFAYQDVSGDKLTDFSGDMAGSLQRSSKLLQPSPSRVAVAGNTTSSSLQERLAMAQDSRKGASVAGGSSSSVGTSMGRAAALRARLEAVKNKGKSTY</sequence>
<organism evidence="6 7">
    <name type="scientific">Fistulifera solaris</name>
    <name type="common">Oleaginous diatom</name>
    <dbReference type="NCBI Taxonomy" id="1519565"/>
    <lineage>
        <taxon>Eukaryota</taxon>
        <taxon>Sar</taxon>
        <taxon>Stramenopiles</taxon>
        <taxon>Ochrophyta</taxon>
        <taxon>Bacillariophyta</taxon>
        <taxon>Bacillariophyceae</taxon>
        <taxon>Bacillariophycidae</taxon>
        <taxon>Naviculales</taxon>
        <taxon>Naviculaceae</taxon>
        <taxon>Fistulifera</taxon>
    </lineage>
</organism>
<feature type="region of interest" description="Disordered" evidence="4">
    <location>
        <begin position="904"/>
        <end position="927"/>
    </location>
</feature>
<feature type="region of interest" description="Disordered" evidence="4">
    <location>
        <begin position="195"/>
        <end position="219"/>
    </location>
</feature>
<feature type="region of interest" description="Disordered" evidence="4">
    <location>
        <begin position="609"/>
        <end position="681"/>
    </location>
</feature>
<protein>
    <recommendedName>
        <fullName evidence="5">TOG domain-containing protein</fullName>
    </recommendedName>
</protein>
<evidence type="ECO:0000259" key="5">
    <source>
        <dbReference type="SMART" id="SM01349"/>
    </source>
</evidence>
<dbReference type="InParanoid" id="A0A1Z5KTT4"/>
<feature type="region of interest" description="Disordered" evidence="4">
    <location>
        <begin position="1804"/>
        <end position="1857"/>
    </location>
</feature>
<feature type="region of interest" description="Disordered" evidence="4">
    <location>
        <begin position="1"/>
        <end position="140"/>
    </location>
</feature>
<dbReference type="SUPFAM" id="SSF48371">
    <property type="entry name" value="ARM repeat"/>
    <property type="match status" value="1"/>
</dbReference>
<feature type="compositionally biased region" description="Polar residues" evidence="4">
    <location>
        <begin position="31"/>
        <end position="43"/>
    </location>
</feature>
<keyword evidence="7" id="KW-1185">Reference proteome</keyword>
<dbReference type="InterPro" id="IPR011989">
    <property type="entry name" value="ARM-like"/>
</dbReference>
<evidence type="ECO:0000256" key="3">
    <source>
        <dbReference type="ARBA" id="ARBA00023212"/>
    </source>
</evidence>
<keyword evidence="2" id="KW-0963">Cytoplasm</keyword>
<dbReference type="InterPro" id="IPR045110">
    <property type="entry name" value="XMAP215"/>
</dbReference>
<feature type="compositionally biased region" description="Polar residues" evidence="4">
    <location>
        <begin position="630"/>
        <end position="668"/>
    </location>
</feature>
<feature type="domain" description="TOG" evidence="5">
    <location>
        <begin position="1264"/>
        <end position="1516"/>
    </location>
</feature>
<feature type="compositionally biased region" description="Polar residues" evidence="4">
    <location>
        <begin position="1213"/>
        <end position="1238"/>
    </location>
</feature>
<evidence type="ECO:0000256" key="2">
    <source>
        <dbReference type="ARBA" id="ARBA00022490"/>
    </source>
</evidence>
<feature type="compositionally biased region" description="Low complexity" evidence="4">
    <location>
        <begin position="2750"/>
        <end position="2766"/>
    </location>
</feature>
<feature type="region of interest" description="Disordered" evidence="4">
    <location>
        <begin position="2712"/>
        <end position="2766"/>
    </location>
</feature>
<dbReference type="GO" id="GO:0051010">
    <property type="term" value="F:microtubule plus-end binding"/>
    <property type="evidence" value="ECO:0007669"/>
    <property type="project" value="InterPro"/>
</dbReference>